<keyword evidence="1" id="KW-0812">Transmembrane</keyword>
<keyword evidence="1" id="KW-0472">Membrane</keyword>
<evidence type="ECO:0000313" key="2">
    <source>
        <dbReference type="EMBL" id="TGD42003.1"/>
    </source>
</evidence>
<organism evidence="2 3">
    <name type="scientific">Pseudotabrizicola sediminis</name>
    <dbReference type="NCBI Taxonomy" id="2486418"/>
    <lineage>
        <taxon>Bacteria</taxon>
        <taxon>Pseudomonadati</taxon>
        <taxon>Pseudomonadota</taxon>
        <taxon>Alphaproteobacteria</taxon>
        <taxon>Rhodobacterales</taxon>
        <taxon>Paracoccaceae</taxon>
        <taxon>Pseudotabrizicola</taxon>
    </lineage>
</organism>
<sequence length="178" mass="19912">MIRRIRTLFRPFRKDERGLASVEFALFFPLYMGMFFWAAELGIMTIKSVMLDHALDVSMRELRLGQVENPTADKLKAAICSRATIIGNCEDQMMIELQPVSTTTWAMPQTPVTCVNNDEEIQPVVTFSPGRQQELMLVRACIIIPVLLPDAMFGRQLQKDSTGGIGIAAISSFVNEPS</sequence>
<reference evidence="2 3" key="1">
    <citation type="submission" date="2018-11" db="EMBL/GenBank/DDBJ databases">
        <title>Tabrizicola sp. isolated from sediment of alpine lake.</title>
        <authorList>
            <person name="Liu Z."/>
        </authorList>
    </citation>
    <scope>NUCLEOTIDE SEQUENCE [LARGE SCALE GENOMIC DNA]</scope>
    <source>
        <strain evidence="2 3">DRYC-M-16</strain>
    </source>
</reference>
<proteinExistence type="predicted"/>
<dbReference type="EMBL" id="RPEM01000012">
    <property type="protein sequence ID" value="TGD42003.1"/>
    <property type="molecule type" value="Genomic_DNA"/>
</dbReference>
<keyword evidence="1" id="KW-1133">Transmembrane helix</keyword>
<dbReference type="Proteomes" id="UP000297741">
    <property type="component" value="Unassembled WGS sequence"/>
</dbReference>
<dbReference type="RefSeq" id="WP_135432909.1">
    <property type="nucleotide sequence ID" value="NZ_RPEM01000012.1"/>
</dbReference>
<keyword evidence="3" id="KW-1185">Reference proteome</keyword>
<name>A0ABY2KI46_9RHOB</name>
<feature type="transmembrane region" description="Helical" evidence="1">
    <location>
        <begin position="20"/>
        <end position="39"/>
    </location>
</feature>
<comment type="caution">
    <text evidence="2">The sequence shown here is derived from an EMBL/GenBank/DDBJ whole genome shotgun (WGS) entry which is preliminary data.</text>
</comment>
<gene>
    <name evidence="2" type="ORF">EEB11_15670</name>
</gene>
<protein>
    <submittedName>
        <fullName evidence="2">Pilus assembly protein</fullName>
    </submittedName>
</protein>
<accession>A0ABY2KI46</accession>
<evidence type="ECO:0000256" key="1">
    <source>
        <dbReference type="SAM" id="Phobius"/>
    </source>
</evidence>
<evidence type="ECO:0000313" key="3">
    <source>
        <dbReference type="Proteomes" id="UP000297741"/>
    </source>
</evidence>